<evidence type="ECO:0000313" key="2">
    <source>
        <dbReference type="Proteomes" id="UP000712281"/>
    </source>
</evidence>
<comment type="caution">
    <text evidence="1">The sequence shown here is derived from an EMBL/GenBank/DDBJ whole genome shotgun (WGS) entry which is preliminary data.</text>
</comment>
<gene>
    <name evidence="1" type="ORF">F2Q68_00011094</name>
</gene>
<accession>A0A8S9KMV6</accession>
<sequence length="153" mass="17906">MDSHPRCAVNKECNIEETRRVASLIDVSGRWDMNAFNLPFPSNEVYRIQKLTPYIWSDKWIMDSHPRCTVNKECNIEVCRIQKLTLGRGADRNIWAYTEHGSMIEGAWISRDHEGNVLHHSRYAVTPAHNLCYMETDAGAWKRKRIEAQKRDF</sequence>
<reference evidence="1" key="1">
    <citation type="submission" date="2019-12" db="EMBL/GenBank/DDBJ databases">
        <title>Genome sequencing and annotation of Brassica cretica.</title>
        <authorList>
            <person name="Studholme D.J."/>
            <person name="Sarris P.F."/>
        </authorList>
    </citation>
    <scope>NUCLEOTIDE SEQUENCE</scope>
    <source>
        <strain evidence="1">PFS-001/15</strain>
        <tissue evidence="1">Leaf</tissue>
    </source>
</reference>
<evidence type="ECO:0000313" key="1">
    <source>
        <dbReference type="EMBL" id="KAF2595709.1"/>
    </source>
</evidence>
<name>A0A8S9KMV6_BRACR</name>
<protein>
    <submittedName>
        <fullName evidence="1">Uncharacterized protein</fullName>
    </submittedName>
</protein>
<dbReference type="Proteomes" id="UP000712281">
    <property type="component" value="Unassembled WGS sequence"/>
</dbReference>
<dbReference type="EMBL" id="QGKW02000717">
    <property type="protein sequence ID" value="KAF2595709.1"/>
    <property type="molecule type" value="Genomic_DNA"/>
</dbReference>
<dbReference type="AlphaFoldDB" id="A0A8S9KMV6"/>
<proteinExistence type="predicted"/>
<organism evidence="1 2">
    <name type="scientific">Brassica cretica</name>
    <name type="common">Mustard</name>
    <dbReference type="NCBI Taxonomy" id="69181"/>
    <lineage>
        <taxon>Eukaryota</taxon>
        <taxon>Viridiplantae</taxon>
        <taxon>Streptophyta</taxon>
        <taxon>Embryophyta</taxon>
        <taxon>Tracheophyta</taxon>
        <taxon>Spermatophyta</taxon>
        <taxon>Magnoliopsida</taxon>
        <taxon>eudicotyledons</taxon>
        <taxon>Gunneridae</taxon>
        <taxon>Pentapetalae</taxon>
        <taxon>rosids</taxon>
        <taxon>malvids</taxon>
        <taxon>Brassicales</taxon>
        <taxon>Brassicaceae</taxon>
        <taxon>Brassiceae</taxon>
        <taxon>Brassica</taxon>
    </lineage>
</organism>